<name>A0A4R2RHS7_9FIRM</name>
<evidence type="ECO:0000256" key="2">
    <source>
        <dbReference type="ARBA" id="ARBA00025265"/>
    </source>
</evidence>
<dbReference type="Pfam" id="PF03776">
    <property type="entry name" value="MinE"/>
    <property type="match status" value="1"/>
</dbReference>
<comment type="similarity">
    <text evidence="1">Belongs to the MinE family.</text>
</comment>
<proteinExistence type="inferred from homology"/>
<dbReference type="InterPro" id="IPR005527">
    <property type="entry name" value="MinE"/>
</dbReference>
<protein>
    <submittedName>
        <fullName evidence="3">Septum formation topological specificity factor MinE</fullName>
    </submittedName>
</protein>
<dbReference type="AlphaFoldDB" id="A0A4R2RHS7"/>
<evidence type="ECO:0000313" key="3">
    <source>
        <dbReference type="EMBL" id="TCP58735.1"/>
    </source>
</evidence>
<sequence>MNSFFKSDDLSNESNQLILVIDDKDAEFTPELVKSLTEDMIKVITKHIVTDRSNVKVSVTSDHTTKKIIFHIPVVNVPRGR</sequence>
<dbReference type="SUPFAM" id="SSF55229">
    <property type="entry name" value="Cell division protein MinE topological specificity domain"/>
    <property type="match status" value="1"/>
</dbReference>
<dbReference type="OrthoDB" id="2084194at2"/>
<comment type="function">
    <text evidence="2">Prevents the cell division inhibition by proteins MinC and MinD at internal division sites while permitting inhibition at polar sites. This ensures cell division at the proper site by restricting the formation of a division septum at the midpoint of the long axis of the cell.</text>
</comment>
<reference evidence="3 4" key="1">
    <citation type="submission" date="2019-03" db="EMBL/GenBank/DDBJ databases">
        <title>Genomic Encyclopedia of Type Strains, Phase IV (KMG-IV): sequencing the most valuable type-strain genomes for metagenomic binning, comparative biology and taxonomic classification.</title>
        <authorList>
            <person name="Goeker M."/>
        </authorList>
    </citation>
    <scope>NUCLEOTIDE SEQUENCE [LARGE SCALE GENOMIC DNA]</scope>
    <source>
        <strain evidence="3 4">DSM 11170</strain>
    </source>
</reference>
<accession>A0A4R2RHS7</accession>
<keyword evidence="4" id="KW-1185">Reference proteome</keyword>
<dbReference type="GO" id="GO:0032955">
    <property type="term" value="P:regulation of division septum assembly"/>
    <property type="evidence" value="ECO:0007669"/>
    <property type="project" value="InterPro"/>
</dbReference>
<gene>
    <name evidence="3" type="ORF">EDD73_1535</name>
</gene>
<organism evidence="3 4">
    <name type="scientific">Heliophilum fasciatum</name>
    <dbReference type="NCBI Taxonomy" id="35700"/>
    <lineage>
        <taxon>Bacteria</taxon>
        <taxon>Bacillati</taxon>
        <taxon>Bacillota</taxon>
        <taxon>Clostridia</taxon>
        <taxon>Eubacteriales</taxon>
        <taxon>Heliobacteriaceae</taxon>
        <taxon>Heliophilum</taxon>
    </lineage>
</organism>
<dbReference type="InterPro" id="IPR036707">
    <property type="entry name" value="MinE_sf"/>
</dbReference>
<dbReference type="Proteomes" id="UP000294813">
    <property type="component" value="Unassembled WGS sequence"/>
</dbReference>
<evidence type="ECO:0000313" key="4">
    <source>
        <dbReference type="Proteomes" id="UP000294813"/>
    </source>
</evidence>
<evidence type="ECO:0000256" key="1">
    <source>
        <dbReference type="ARBA" id="ARBA00008168"/>
    </source>
</evidence>
<comment type="caution">
    <text evidence="3">The sequence shown here is derived from an EMBL/GenBank/DDBJ whole genome shotgun (WGS) entry which is preliminary data.</text>
</comment>
<dbReference type="RefSeq" id="WP_131921128.1">
    <property type="nucleotide sequence ID" value="NZ_JAOQNU010000054.1"/>
</dbReference>
<dbReference type="EMBL" id="SLXT01000053">
    <property type="protein sequence ID" value="TCP58735.1"/>
    <property type="molecule type" value="Genomic_DNA"/>
</dbReference>
<dbReference type="Gene3D" id="3.30.1070.10">
    <property type="entry name" value="Cell division topological specificity factor MinE"/>
    <property type="match status" value="1"/>
</dbReference>
<dbReference type="GO" id="GO:0051301">
    <property type="term" value="P:cell division"/>
    <property type="evidence" value="ECO:0007669"/>
    <property type="project" value="InterPro"/>
</dbReference>